<dbReference type="CDD" id="cd02440">
    <property type="entry name" value="AdoMet_MTases"/>
    <property type="match status" value="1"/>
</dbReference>
<dbReference type="Pfam" id="PF08241">
    <property type="entry name" value="Methyltransf_11"/>
    <property type="match status" value="1"/>
</dbReference>
<organism evidence="2">
    <name type="scientific">Notodromas monacha</name>
    <dbReference type="NCBI Taxonomy" id="399045"/>
    <lineage>
        <taxon>Eukaryota</taxon>
        <taxon>Metazoa</taxon>
        <taxon>Ecdysozoa</taxon>
        <taxon>Arthropoda</taxon>
        <taxon>Crustacea</taxon>
        <taxon>Oligostraca</taxon>
        <taxon>Ostracoda</taxon>
        <taxon>Podocopa</taxon>
        <taxon>Podocopida</taxon>
        <taxon>Cypridocopina</taxon>
        <taxon>Cypridoidea</taxon>
        <taxon>Cyprididae</taxon>
        <taxon>Notodromas</taxon>
    </lineage>
</organism>
<dbReference type="GO" id="GO:0008757">
    <property type="term" value="F:S-adenosylmethionine-dependent methyltransferase activity"/>
    <property type="evidence" value="ECO:0007669"/>
    <property type="project" value="InterPro"/>
</dbReference>
<dbReference type="SUPFAM" id="SSF53335">
    <property type="entry name" value="S-adenosyl-L-methionine-dependent methyltransferases"/>
    <property type="match status" value="1"/>
</dbReference>
<evidence type="ECO:0000313" key="3">
    <source>
        <dbReference type="Proteomes" id="UP000678499"/>
    </source>
</evidence>
<evidence type="ECO:0000313" key="2">
    <source>
        <dbReference type="EMBL" id="CAD7281003.1"/>
    </source>
</evidence>
<dbReference type="AlphaFoldDB" id="A0A7R9BSY4"/>
<dbReference type="PANTHER" id="PTHR45036:SF1">
    <property type="entry name" value="METHYLTRANSFERASE LIKE 7A"/>
    <property type="match status" value="1"/>
</dbReference>
<dbReference type="PANTHER" id="PTHR45036">
    <property type="entry name" value="METHYLTRANSFERASE LIKE 7B"/>
    <property type="match status" value="1"/>
</dbReference>
<evidence type="ECO:0000259" key="1">
    <source>
        <dbReference type="Pfam" id="PF08241"/>
    </source>
</evidence>
<dbReference type="InterPro" id="IPR029063">
    <property type="entry name" value="SAM-dependent_MTases_sf"/>
</dbReference>
<dbReference type="OrthoDB" id="416496at2759"/>
<dbReference type="Gene3D" id="3.40.50.150">
    <property type="entry name" value="Vaccinia Virus protein VP39"/>
    <property type="match status" value="1"/>
</dbReference>
<protein>
    <recommendedName>
        <fullName evidence="1">Methyltransferase type 11 domain-containing protein</fullName>
    </recommendedName>
</protein>
<proteinExistence type="predicted"/>
<accession>A0A7R9BSY4</accession>
<dbReference type="InterPro" id="IPR013216">
    <property type="entry name" value="Methyltransf_11"/>
</dbReference>
<dbReference type="Proteomes" id="UP000678499">
    <property type="component" value="Unassembled WGS sequence"/>
</dbReference>
<dbReference type="EMBL" id="CAJPEX010002553">
    <property type="protein sequence ID" value="CAG0921155.1"/>
    <property type="molecule type" value="Genomic_DNA"/>
</dbReference>
<feature type="domain" description="Methyltransferase type 11" evidence="1">
    <location>
        <begin position="75"/>
        <end position="172"/>
    </location>
</feature>
<dbReference type="InterPro" id="IPR052356">
    <property type="entry name" value="Thiol_S-MT"/>
</dbReference>
<dbReference type="EMBL" id="OA884590">
    <property type="protein sequence ID" value="CAD7281003.1"/>
    <property type="molecule type" value="Genomic_DNA"/>
</dbReference>
<name>A0A7R9BSY4_9CRUS</name>
<sequence length="255" mass="28956">MSVGAQIKALSFSLLFLILDYLKNLRKKFFAHFINSFMDGYNQLNDELKKKHFESLGNVQSKSEPLRGANKFSLVEVGVGSGANFKYLPSNCVMTVVDPNPHFQKLFEENKKKFPEIEVSKFIVAAGEDMHEIPDNSVDVVVVTLVLCSVQSQAAFLSEVKRILVPGGKFYFWEHIGDTQGTLMQRTQVVGDYIWPYIFDGCRIARNSTEEIERSGFSGCNSTKFYVRAPDTAYFFQRWILNYFIGSHVRGVATK</sequence>
<gene>
    <name evidence="2" type="ORF">NMOB1V02_LOCUS8658</name>
</gene>
<keyword evidence="3" id="KW-1185">Reference proteome</keyword>
<reference evidence="2" key="1">
    <citation type="submission" date="2020-11" db="EMBL/GenBank/DDBJ databases">
        <authorList>
            <person name="Tran Van P."/>
        </authorList>
    </citation>
    <scope>NUCLEOTIDE SEQUENCE</scope>
</reference>